<evidence type="ECO:0000256" key="1">
    <source>
        <dbReference type="SAM" id="MobiDB-lite"/>
    </source>
</evidence>
<feature type="region of interest" description="Disordered" evidence="1">
    <location>
        <begin position="37"/>
        <end position="92"/>
    </location>
</feature>
<reference evidence="4 5" key="1">
    <citation type="submission" date="2020-08" db="EMBL/GenBank/DDBJ databases">
        <title>Sequencing the genomes of 1000 actinobacteria strains.</title>
        <authorList>
            <person name="Klenk H.-P."/>
        </authorList>
    </citation>
    <scope>NUCLEOTIDE SEQUENCE [LARGE SCALE GENOMIC DNA]</scope>
    <source>
        <strain evidence="4 5">DSM 43150</strain>
    </source>
</reference>
<evidence type="ECO:0000313" key="6">
    <source>
        <dbReference type="Proteomes" id="UP000631312"/>
    </source>
</evidence>
<comment type="caution">
    <text evidence="4">The sequence shown here is derived from an EMBL/GenBank/DDBJ whole genome shotgun (WGS) entry which is preliminary data.</text>
</comment>
<dbReference type="EMBL" id="JACHNC010000001">
    <property type="protein sequence ID" value="MBB4751901.1"/>
    <property type="molecule type" value="Genomic_DNA"/>
</dbReference>
<dbReference type="Proteomes" id="UP000590511">
    <property type="component" value="Unassembled WGS sequence"/>
</dbReference>
<reference evidence="3 6" key="2">
    <citation type="submission" date="2021-01" db="EMBL/GenBank/DDBJ databases">
        <title>Whole genome shotgun sequence of Actinoplanes lobatus NBRC 12513.</title>
        <authorList>
            <person name="Komaki H."/>
            <person name="Tamura T."/>
        </authorList>
    </citation>
    <scope>NUCLEOTIDE SEQUENCE [LARGE SCALE GENOMIC DNA]</scope>
    <source>
        <strain evidence="3 6">NBRC 12513</strain>
    </source>
</reference>
<dbReference type="InterPro" id="IPR038721">
    <property type="entry name" value="IS701-like_DDE_dom"/>
</dbReference>
<keyword evidence="6" id="KW-1185">Reference proteome</keyword>
<organism evidence="4 5">
    <name type="scientific">Actinoplanes lobatus</name>
    <dbReference type="NCBI Taxonomy" id="113568"/>
    <lineage>
        <taxon>Bacteria</taxon>
        <taxon>Bacillati</taxon>
        <taxon>Actinomycetota</taxon>
        <taxon>Actinomycetes</taxon>
        <taxon>Micromonosporales</taxon>
        <taxon>Micromonosporaceae</taxon>
        <taxon>Actinoplanes</taxon>
    </lineage>
</organism>
<feature type="domain" description="Transposase IS701-like DDE" evidence="2">
    <location>
        <begin position="1"/>
        <end position="63"/>
    </location>
</feature>
<feature type="compositionally biased region" description="Polar residues" evidence="1">
    <location>
        <begin position="65"/>
        <end position="77"/>
    </location>
</feature>
<evidence type="ECO:0000259" key="2">
    <source>
        <dbReference type="Pfam" id="PF13546"/>
    </source>
</evidence>
<accession>A0A7W7HJX3</accession>
<dbReference type="Proteomes" id="UP000631312">
    <property type="component" value="Unassembled WGS sequence"/>
</dbReference>
<proteinExistence type="predicted"/>
<evidence type="ECO:0000313" key="3">
    <source>
        <dbReference type="EMBL" id="GIE44372.1"/>
    </source>
</evidence>
<sequence length="92" mass="9851">MEAGDRDILIVLDAGYEAPGIAWLLRDLPVEVLGRMRSDRVLRRPTPPRVYQPLGGRPGTPTPGVSSRLSRSPTPASTAKHGPKRGTGCTHG</sequence>
<evidence type="ECO:0000313" key="5">
    <source>
        <dbReference type="Proteomes" id="UP000590511"/>
    </source>
</evidence>
<dbReference type="Pfam" id="PF13546">
    <property type="entry name" value="DDE_5"/>
    <property type="match status" value="1"/>
</dbReference>
<dbReference type="EMBL" id="BOMP01000124">
    <property type="protein sequence ID" value="GIE44372.1"/>
    <property type="molecule type" value="Genomic_DNA"/>
</dbReference>
<dbReference type="AlphaFoldDB" id="A0A7W7HJX3"/>
<name>A0A7W7HJX3_9ACTN</name>
<protein>
    <recommendedName>
        <fullName evidence="2">Transposase IS701-like DDE domain-containing protein</fullName>
    </recommendedName>
</protein>
<evidence type="ECO:0000313" key="4">
    <source>
        <dbReference type="EMBL" id="MBB4751901.1"/>
    </source>
</evidence>
<gene>
    <name evidence="3" type="ORF">Alo02nite_72700</name>
    <name evidence="4" type="ORF">BJ964_006062</name>
</gene>